<reference evidence="1" key="1">
    <citation type="submission" date="2019-02" db="EMBL/GenBank/DDBJ databases">
        <authorList>
            <person name="Gruber-Vodicka R. H."/>
            <person name="Seah K. B. B."/>
        </authorList>
    </citation>
    <scope>NUCLEOTIDE SEQUENCE</scope>
    <source>
        <strain evidence="1">BECK_BZ165</strain>
    </source>
</reference>
<name>A0A450SZ80_9GAMM</name>
<dbReference type="AlphaFoldDB" id="A0A450SZ80"/>
<gene>
    <name evidence="1" type="ORF">BECKFM1743C_GA0114222_102476</name>
</gene>
<sequence length="58" mass="6720">MRLLRALNLNKITAQSGMVFSGNHLNKSPETLRQAFRINWMRPTPPDFQQRLIHVSTS</sequence>
<protein>
    <submittedName>
        <fullName evidence="1">Uncharacterized protein</fullName>
    </submittedName>
</protein>
<organism evidence="1">
    <name type="scientific">Candidatus Kentrum sp. FM</name>
    <dbReference type="NCBI Taxonomy" id="2126340"/>
    <lineage>
        <taxon>Bacteria</taxon>
        <taxon>Pseudomonadati</taxon>
        <taxon>Pseudomonadota</taxon>
        <taxon>Gammaproteobacteria</taxon>
        <taxon>Candidatus Kentrum</taxon>
    </lineage>
</organism>
<accession>A0A450SZ80</accession>
<dbReference type="EMBL" id="CAADFA010000247">
    <property type="protein sequence ID" value="VFJ59503.1"/>
    <property type="molecule type" value="Genomic_DNA"/>
</dbReference>
<evidence type="ECO:0000313" key="1">
    <source>
        <dbReference type="EMBL" id="VFJ59503.1"/>
    </source>
</evidence>
<proteinExistence type="predicted"/>